<dbReference type="InterPro" id="IPR051510">
    <property type="entry name" value="SKI8"/>
</dbReference>
<dbReference type="AlphaFoldDB" id="I2CRP1"/>
<keyword evidence="2" id="KW-0677">Repeat</keyword>
<dbReference type="PROSITE" id="PS50082">
    <property type="entry name" value="WD_REPEATS_2"/>
    <property type="match status" value="2"/>
</dbReference>
<dbReference type="SMART" id="SM00320">
    <property type="entry name" value="WD40"/>
    <property type="match status" value="2"/>
</dbReference>
<dbReference type="RefSeq" id="XP_005854891.1">
    <property type="nucleotide sequence ID" value="XM_005854829.1"/>
</dbReference>
<dbReference type="OrthoDB" id="17410at2759"/>
<protein>
    <submittedName>
        <fullName evidence="3">Wd repeat domain 61</fullName>
    </submittedName>
</protein>
<sequence>GGSDGDIHVFDVETGHLLATLPGHTQAVRALRYTPGGYALLSGSDDRRVHVHEINAGSSRGRSPSLVSSYDGHASFVLSLAASGDGRHFASGGGDRRINLWD</sequence>
<reference evidence="3" key="2">
    <citation type="journal article" date="2012" name="Nat. Commun.">
        <title>Draft genome sequence and genetic transformation of the oleaginous alga Nannochloropis gaditana.</title>
        <authorList>
            <person name="Radakovits R."/>
            <person name="Jinkerson R.E."/>
            <person name="Fuerstenberg S.I."/>
            <person name="Tae H."/>
            <person name="Settlage R.E."/>
            <person name="Boore J.L."/>
            <person name="Posewitz M.C."/>
        </authorList>
    </citation>
    <scope>NUCLEOTIDE SEQUENCE</scope>
    <source>
        <strain evidence="3">CCMP526</strain>
    </source>
</reference>
<name>I2CRP1_NANGC</name>
<dbReference type="OMA" id="YDGHASF"/>
<evidence type="ECO:0000313" key="3">
    <source>
        <dbReference type="EMBL" id="AFJ69574.1"/>
    </source>
</evidence>
<keyword evidence="1" id="KW-0853">WD repeat</keyword>
<organism evidence="3">
    <name type="scientific">Nannochloropsis gaditana (strain CCMP526)</name>
    <name type="common">Green microalga</name>
    <name type="synonym">Microchloropsis gaditana</name>
    <dbReference type="NCBI Taxonomy" id="1093141"/>
    <lineage>
        <taxon>Eukaryota</taxon>
        <taxon>Sar</taxon>
        <taxon>Stramenopiles</taxon>
        <taxon>Ochrophyta</taxon>
        <taxon>Eustigmatophyceae</taxon>
        <taxon>Eustigmatales</taxon>
        <taxon>Monodopsidaceae</taxon>
        <taxon>Nannochloropsis</taxon>
    </lineage>
</organism>
<dbReference type="InterPro" id="IPR036322">
    <property type="entry name" value="WD40_repeat_dom_sf"/>
</dbReference>
<feature type="non-terminal residue" evidence="3">
    <location>
        <position position="102"/>
    </location>
</feature>
<dbReference type="SUPFAM" id="SSF50978">
    <property type="entry name" value="WD40 repeat-like"/>
    <property type="match status" value="1"/>
</dbReference>
<evidence type="ECO:0000256" key="1">
    <source>
        <dbReference type="ARBA" id="ARBA00022574"/>
    </source>
</evidence>
<dbReference type="InterPro" id="IPR015943">
    <property type="entry name" value="WD40/YVTN_repeat-like_dom_sf"/>
</dbReference>
<feature type="non-terminal residue" evidence="3">
    <location>
        <position position="1"/>
    </location>
</feature>
<reference evidence="3" key="1">
    <citation type="journal article" date="2012" name="Bioengineered">
        <title>Additional insights into the genome of the oleaginous model alga Nannochloropsis gaditana.</title>
        <authorList>
            <person name="Jinkerson R.E."/>
            <person name="Radakovits R."/>
            <person name="Posewitz M.C."/>
        </authorList>
    </citation>
    <scope>NUCLEOTIDE SEQUENCE</scope>
    <source>
        <strain evidence="3">CCMP526</strain>
    </source>
</reference>
<accession>I2CRP1</accession>
<dbReference type="PANTHER" id="PTHR44090">
    <property type="entry name" value="WD REPEAT-CONTAINING PROTEIN 61"/>
    <property type="match status" value="1"/>
</dbReference>
<dbReference type="Gene3D" id="2.130.10.10">
    <property type="entry name" value="YVTN repeat-like/Quinoprotein amine dehydrogenase"/>
    <property type="match status" value="1"/>
</dbReference>
<dbReference type="PANTHER" id="PTHR44090:SF1">
    <property type="entry name" value="SUPERKILLER COMPLEX PROTEIN 8"/>
    <property type="match status" value="1"/>
</dbReference>
<dbReference type="KEGG" id="ngd:NGA_2039100"/>
<dbReference type="Pfam" id="PF00400">
    <property type="entry name" value="WD40"/>
    <property type="match status" value="2"/>
</dbReference>
<dbReference type="InterPro" id="IPR001680">
    <property type="entry name" value="WD40_rpt"/>
</dbReference>
<proteinExistence type="evidence at transcript level"/>
<gene>
    <name evidence="3" type="ORF">NGATSA_2039100</name>
</gene>
<dbReference type="PROSITE" id="PS50294">
    <property type="entry name" value="WD_REPEATS_REGION"/>
    <property type="match status" value="2"/>
</dbReference>
<evidence type="ECO:0000256" key="2">
    <source>
        <dbReference type="ARBA" id="ARBA00022737"/>
    </source>
</evidence>
<dbReference type="GO" id="GO:0016593">
    <property type="term" value="C:Cdc73/Paf1 complex"/>
    <property type="evidence" value="ECO:0007669"/>
    <property type="project" value="TreeGrafter"/>
</dbReference>
<dbReference type="EMBL" id="JU980511">
    <property type="protein sequence ID" value="AFJ69574.1"/>
    <property type="molecule type" value="mRNA"/>
</dbReference>